<gene>
    <name evidence="1" type="ORF">VFPPC_15279</name>
</gene>
<dbReference type="RefSeq" id="XP_018149356.1">
    <property type="nucleotide sequence ID" value="XM_018293032.1"/>
</dbReference>
<sequence>MVLIRGRVCDVSWNNEVLRSTTITRACFARKKNRNGLLVMAARFPGGSKSTHPSIRGSKWSTRTMLCNFPINPPGGKEPACRLTPTLQDAGNSSTSVPIGVTN</sequence>
<dbReference type="GeneID" id="28857026"/>
<accession>A0A179G788</accession>
<keyword evidence="2" id="KW-1185">Reference proteome</keyword>
<name>A0A179G788_METCM</name>
<reference evidence="1 2" key="1">
    <citation type="journal article" date="2016" name="PLoS Pathog.">
        <title>Biosynthesis of antibiotic leucinostatins in bio-control fungus Purpureocillium lilacinum and their inhibition on phytophthora revealed by genome mining.</title>
        <authorList>
            <person name="Wang G."/>
            <person name="Liu Z."/>
            <person name="Lin R."/>
            <person name="Li E."/>
            <person name="Mao Z."/>
            <person name="Ling J."/>
            <person name="Yang Y."/>
            <person name="Yin W.B."/>
            <person name="Xie B."/>
        </authorList>
    </citation>
    <scope>NUCLEOTIDE SEQUENCE [LARGE SCALE GENOMIC DNA]</scope>
    <source>
        <strain evidence="1">170</strain>
    </source>
</reference>
<proteinExistence type="predicted"/>
<dbReference type="AlphaFoldDB" id="A0A179G788"/>
<evidence type="ECO:0000313" key="1">
    <source>
        <dbReference type="EMBL" id="OAQ73273.1"/>
    </source>
</evidence>
<comment type="caution">
    <text evidence="1">The sequence shown here is derived from an EMBL/GenBank/DDBJ whole genome shotgun (WGS) entry which is preliminary data.</text>
</comment>
<evidence type="ECO:0000313" key="2">
    <source>
        <dbReference type="Proteomes" id="UP000078397"/>
    </source>
</evidence>
<dbReference type="EMBL" id="LSBJ02000001">
    <property type="protein sequence ID" value="OAQ73273.1"/>
    <property type="molecule type" value="Genomic_DNA"/>
</dbReference>
<dbReference type="KEGG" id="pchm:VFPPC_15279"/>
<dbReference type="Proteomes" id="UP000078397">
    <property type="component" value="Unassembled WGS sequence"/>
</dbReference>
<organism evidence="1 2">
    <name type="scientific">Pochonia chlamydosporia 170</name>
    <dbReference type="NCBI Taxonomy" id="1380566"/>
    <lineage>
        <taxon>Eukaryota</taxon>
        <taxon>Fungi</taxon>
        <taxon>Dikarya</taxon>
        <taxon>Ascomycota</taxon>
        <taxon>Pezizomycotina</taxon>
        <taxon>Sordariomycetes</taxon>
        <taxon>Hypocreomycetidae</taxon>
        <taxon>Hypocreales</taxon>
        <taxon>Clavicipitaceae</taxon>
        <taxon>Pochonia</taxon>
    </lineage>
</organism>
<protein>
    <submittedName>
        <fullName evidence="1">Uncharacterized protein</fullName>
    </submittedName>
</protein>